<feature type="transmembrane region" description="Helical" evidence="5">
    <location>
        <begin position="12"/>
        <end position="33"/>
    </location>
</feature>
<feature type="transmembrane region" description="Helical" evidence="5">
    <location>
        <begin position="177"/>
        <end position="195"/>
    </location>
</feature>
<feature type="transmembrane region" description="Helical" evidence="5">
    <location>
        <begin position="333"/>
        <end position="354"/>
    </location>
</feature>
<dbReference type="Gene3D" id="1.10.3080.10">
    <property type="entry name" value="Clc chloride channel"/>
    <property type="match status" value="1"/>
</dbReference>
<dbReference type="InterPro" id="IPR001807">
    <property type="entry name" value="ClC"/>
</dbReference>
<dbReference type="CDD" id="cd03682">
    <property type="entry name" value="ClC_sycA_like"/>
    <property type="match status" value="1"/>
</dbReference>
<evidence type="ECO:0000313" key="6">
    <source>
        <dbReference type="EMBL" id="MBD3918498.1"/>
    </source>
</evidence>
<feature type="transmembrane region" description="Helical" evidence="5">
    <location>
        <begin position="255"/>
        <end position="272"/>
    </location>
</feature>
<dbReference type="PRINTS" id="PR00762">
    <property type="entry name" value="CLCHANNEL"/>
</dbReference>
<dbReference type="Proteomes" id="UP000609346">
    <property type="component" value="Unassembled WGS sequence"/>
</dbReference>
<dbReference type="InterPro" id="IPR014743">
    <property type="entry name" value="Cl-channel_core"/>
</dbReference>
<keyword evidence="7" id="KW-1185">Reference proteome</keyword>
<feature type="transmembrane region" description="Helical" evidence="5">
    <location>
        <begin position="374"/>
        <end position="394"/>
    </location>
</feature>
<dbReference type="RefSeq" id="WP_191202848.1">
    <property type="nucleotide sequence ID" value="NZ_JACXZA010000001.1"/>
</dbReference>
<organism evidence="6 7">
    <name type="scientific">Paenibacillus terricola</name>
    <dbReference type="NCBI Taxonomy" id="2763503"/>
    <lineage>
        <taxon>Bacteria</taxon>
        <taxon>Bacillati</taxon>
        <taxon>Bacillota</taxon>
        <taxon>Bacilli</taxon>
        <taxon>Bacillales</taxon>
        <taxon>Paenibacillaceae</taxon>
        <taxon>Paenibacillus</taxon>
    </lineage>
</organism>
<gene>
    <name evidence="6" type="ORF">H8B09_07005</name>
</gene>
<dbReference type="PANTHER" id="PTHR43427">
    <property type="entry name" value="CHLORIDE CHANNEL PROTEIN CLC-E"/>
    <property type="match status" value="1"/>
</dbReference>
<reference evidence="6 7" key="1">
    <citation type="submission" date="2020-09" db="EMBL/GenBank/DDBJ databases">
        <title>Paenibacillus sp. strain PR3 16S rRNA gene Genome sequencing and assembly.</title>
        <authorList>
            <person name="Kim J."/>
        </authorList>
    </citation>
    <scope>NUCLEOTIDE SEQUENCE [LARGE SCALE GENOMIC DNA]</scope>
    <source>
        <strain evidence="6 7">PR3</strain>
    </source>
</reference>
<evidence type="ECO:0000256" key="5">
    <source>
        <dbReference type="SAM" id="Phobius"/>
    </source>
</evidence>
<evidence type="ECO:0000256" key="1">
    <source>
        <dbReference type="ARBA" id="ARBA00004141"/>
    </source>
</evidence>
<comment type="subcellular location">
    <subcellularLocation>
        <location evidence="1">Membrane</location>
        <topology evidence="1">Multi-pass membrane protein</topology>
    </subcellularLocation>
</comment>
<dbReference type="EMBL" id="JACXZA010000001">
    <property type="protein sequence ID" value="MBD3918498.1"/>
    <property type="molecule type" value="Genomic_DNA"/>
</dbReference>
<proteinExistence type="predicted"/>
<comment type="caution">
    <text evidence="6">The sequence shown here is derived from an EMBL/GenBank/DDBJ whole genome shotgun (WGS) entry which is preliminary data.</text>
</comment>
<keyword evidence="4 5" id="KW-0472">Membrane</keyword>
<feature type="transmembrane region" description="Helical" evidence="5">
    <location>
        <begin position="140"/>
        <end position="165"/>
    </location>
</feature>
<evidence type="ECO:0000256" key="2">
    <source>
        <dbReference type="ARBA" id="ARBA00022692"/>
    </source>
</evidence>
<accession>A0ABR8MRF1</accession>
<sequence>MMDKSMNWLRWLIISVAVGLLGGTSSALFLYGLEQVTSAREHSLWLLWLLPVGGAVISWLYAAYGASAAKGNNLLIEQAYGDQSYARVPFRMAPLVLIGTWTTHLFGGSAGREGTAVQLGGSLAEQFGARMNLNPQQRSMLLQCGISAGFGSVFGTPIAGAIFAVELLAAHRNWRNRFIALIPCLIAGWTGDYVTRAWGIRHIQYSLGQLPSFSLQLLAQIAAASILFGLAALLFSELTHVLKQRFAAWIPNAPLRAVAGGILIIVLVYALGTRDYLGLSLPLLSHSFEEAVSPAAFALKTLFTSITLGAGYQGGEVTPLFVIGSTLGSALAGIFHISVPLLAGIGLVSVFSGAANTPFACFIMGLELFGTEGALYLFIGCMISYACSGHARIYRSQRYGWVKASLPWVKKNTVREAAAKQ</sequence>
<protein>
    <submittedName>
        <fullName evidence="6">Voltage-gated chloride channel family protein</fullName>
    </submittedName>
</protein>
<keyword evidence="2 5" id="KW-0812">Transmembrane</keyword>
<keyword evidence="3 5" id="KW-1133">Transmembrane helix</keyword>
<name>A0ABR8MRF1_9BACL</name>
<dbReference type="SUPFAM" id="SSF81340">
    <property type="entry name" value="Clc chloride channel"/>
    <property type="match status" value="1"/>
</dbReference>
<evidence type="ECO:0000256" key="3">
    <source>
        <dbReference type="ARBA" id="ARBA00022989"/>
    </source>
</evidence>
<feature type="transmembrane region" description="Helical" evidence="5">
    <location>
        <begin position="215"/>
        <end position="235"/>
    </location>
</feature>
<evidence type="ECO:0000313" key="7">
    <source>
        <dbReference type="Proteomes" id="UP000609346"/>
    </source>
</evidence>
<evidence type="ECO:0000256" key="4">
    <source>
        <dbReference type="ARBA" id="ARBA00023136"/>
    </source>
</evidence>
<feature type="transmembrane region" description="Helical" evidence="5">
    <location>
        <begin position="45"/>
        <end position="64"/>
    </location>
</feature>
<dbReference type="InterPro" id="IPR050368">
    <property type="entry name" value="ClC-type_chloride_channel"/>
</dbReference>
<dbReference type="PANTHER" id="PTHR43427:SF12">
    <property type="entry name" value="CHLORIDE TRANSPORTER"/>
    <property type="match status" value="1"/>
</dbReference>
<dbReference type="Pfam" id="PF00654">
    <property type="entry name" value="Voltage_CLC"/>
    <property type="match status" value="1"/>
</dbReference>